<dbReference type="SUPFAM" id="SSF53686">
    <property type="entry name" value="Tryptophan synthase beta subunit-like PLP-dependent enzymes"/>
    <property type="match status" value="1"/>
</dbReference>
<protein>
    <recommendedName>
        <fullName evidence="3">Tryptophan synthase beta chain-like PALP domain-containing protein</fullName>
    </recommendedName>
</protein>
<evidence type="ECO:0000313" key="2">
    <source>
        <dbReference type="Proteomes" id="UP000242502"/>
    </source>
</evidence>
<dbReference type="Proteomes" id="UP000242502">
    <property type="component" value="Unassembled WGS sequence"/>
</dbReference>
<dbReference type="AlphaFoldDB" id="A0A1D2QNP6"/>
<evidence type="ECO:0008006" key="3">
    <source>
        <dbReference type="Google" id="ProtNLM"/>
    </source>
</evidence>
<proteinExistence type="predicted"/>
<organism evidence="1 2">
    <name type="scientific">Candidatus Endobugula sertula</name>
    <name type="common">Bugula neritina bacterial symbiont</name>
    <dbReference type="NCBI Taxonomy" id="62101"/>
    <lineage>
        <taxon>Bacteria</taxon>
        <taxon>Pseudomonadati</taxon>
        <taxon>Pseudomonadota</taxon>
        <taxon>Gammaproteobacteria</taxon>
        <taxon>Cellvibrionales</taxon>
        <taxon>Cellvibrionaceae</taxon>
        <taxon>Candidatus Endobugula</taxon>
    </lineage>
</organism>
<evidence type="ECO:0000313" key="1">
    <source>
        <dbReference type="EMBL" id="ODS23195.1"/>
    </source>
</evidence>
<dbReference type="Gene3D" id="3.40.50.1100">
    <property type="match status" value="2"/>
</dbReference>
<reference evidence="1 2" key="1">
    <citation type="journal article" date="2016" name="Appl. Environ. Microbiol.">
        <title>Lack of Overt Genome Reduction in the Bryostatin-Producing Bryozoan Symbiont "Candidatus Endobugula sertula".</title>
        <authorList>
            <person name="Miller I.J."/>
            <person name="Vanee N."/>
            <person name="Fong S.S."/>
            <person name="Lim-Fong G.E."/>
            <person name="Kwan J.C."/>
        </authorList>
    </citation>
    <scope>NUCLEOTIDE SEQUENCE [LARGE SCALE GENOMIC DNA]</scope>
    <source>
        <strain evidence="1">AB1-4</strain>
    </source>
</reference>
<comment type="caution">
    <text evidence="1">The sequence shown here is derived from an EMBL/GenBank/DDBJ whole genome shotgun (WGS) entry which is preliminary data.</text>
</comment>
<gene>
    <name evidence="1" type="ORF">AB835_10155</name>
</gene>
<dbReference type="STRING" id="62101.AB835_10155"/>
<name>A0A1D2QNP6_9GAMM</name>
<dbReference type="InterPro" id="IPR036052">
    <property type="entry name" value="TrpB-like_PALP_sf"/>
</dbReference>
<accession>A0A1D2QNP6</accession>
<sequence>MVEYYIEHSSKLGRKYFYTDKFNNIDGLNGHVNSTGSEIAKQLKQITDNKELYFVSCAGTGASLMGI</sequence>
<dbReference type="EMBL" id="MDLC01000036">
    <property type="protein sequence ID" value="ODS23195.1"/>
    <property type="molecule type" value="Genomic_DNA"/>
</dbReference>